<accession>A0AAU9EDE1</accession>
<feature type="transmembrane region" description="Helical" evidence="1">
    <location>
        <begin position="248"/>
        <end position="268"/>
    </location>
</feature>
<proteinExistence type="predicted"/>
<keyword evidence="1" id="KW-0472">Membrane</keyword>
<sequence>MLPLAAAGFFITLGLRYLHRRALAIEAKPVDSTPGGLPEIFRDKFSHQVLGQSMLLVIFGGLALAGMAGLFLQMLIRPAVQSAVETQGITSENAPVPRDTGPSLDLIFLLALIVGAVTLGLAIYTYRYFRRRAEVVAGLYHGREAQRPLIVRWFHDSKTIGIVLLVIGGWLCFGMIMQVVGFILVAIPWPASLVNVSVPWATDAMIWILGIAGVVIFLLVLSPAIWMSVRHFKMDMGYYQSNRAYRRAVNIICAFGAAPIGGLLFIMLLGRLGIAPLTGRMFDFIPGIWLLSYLIAYVAAILIQVFLTANKKRRFSLINIGIAFLAAFPGAVLIFIPLSSLFSDMLFQ</sequence>
<gene>
    <name evidence="2" type="ORF">FAK_03400</name>
</gene>
<feature type="transmembrane region" description="Helical" evidence="1">
    <location>
        <begin position="162"/>
        <end position="184"/>
    </location>
</feature>
<evidence type="ECO:0000313" key="3">
    <source>
        <dbReference type="Proteomes" id="UP001366166"/>
    </source>
</evidence>
<keyword evidence="1" id="KW-0812">Transmembrane</keyword>
<reference evidence="3" key="1">
    <citation type="journal article" date="2023" name="Arch. Microbiol.">
        <title>Desulfoferula mesophilus gen. nov. sp. nov., a mesophilic sulfate-reducing bacterium isolated from a brackish lake sediment.</title>
        <authorList>
            <person name="Watanabe T."/>
            <person name="Yabe T."/>
            <person name="Tsuji J.M."/>
            <person name="Fukui M."/>
        </authorList>
    </citation>
    <scope>NUCLEOTIDE SEQUENCE [LARGE SCALE GENOMIC DNA]</scope>
    <source>
        <strain evidence="3">12FAK</strain>
    </source>
</reference>
<keyword evidence="1" id="KW-1133">Transmembrane helix</keyword>
<dbReference type="EMBL" id="AP028679">
    <property type="protein sequence ID" value="BEQ13274.1"/>
    <property type="molecule type" value="Genomic_DNA"/>
</dbReference>
<organism evidence="2 3">
    <name type="scientific">Desulfoferula mesophila</name>
    <dbReference type="NCBI Taxonomy" id="3058419"/>
    <lineage>
        <taxon>Bacteria</taxon>
        <taxon>Pseudomonadati</taxon>
        <taxon>Thermodesulfobacteriota</taxon>
        <taxon>Desulfarculia</taxon>
        <taxon>Desulfarculales</taxon>
        <taxon>Desulfarculaceae</taxon>
        <taxon>Desulfoferula</taxon>
    </lineage>
</organism>
<evidence type="ECO:0000256" key="1">
    <source>
        <dbReference type="SAM" id="Phobius"/>
    </source>
</evidence>
<dbReference type="KEGG" id="dmp:FAK_03400"/>
<name>A0AAU9EDE1_9BACT</name>
<feature type="transmembrane region" description="Helical" evidence="1">
    <location>
        <begin position="54"/>
        <end position="76"/>
    </location>
</feature>
<dbReference type="Proteomes" id="UP001366166">
    <property type="component" value="Chromosome"/>
</dbReference>
<feature type="transmembrane region" description="Helical" evidence="1">
    <location>
        <begin position="316"/>
        <end position="338"/>
    </location>
</feature>
<protein>
    <submittedName>
        <fullName evidence="2">Uncharacterized protein</fullName>
    </submittedName>
</protein>
<feature type="transmembrane region" description="Helical" evidence="1">
    <location>
        <begin position="204"/>
        <end position="227"/>
    </location>
</feature>
<feature type="transmembrane region" description="Helical" evidence="1">
    <location>
        <begin position="106"/>
        <end position="126"/>
    </location>
</feature>
<evidence type="ECO:0000313" key="2">
    <source>
        <dbReference type="EMBL" id="BEQ13274.1"/>
    </source>
</evidence>
<feature type="transmembrane region" description="Helical" evidence="1">
    <location>
        <begin position="288"/>
        <end position="309"/>
    </location>
</feature>
<keyword evidence="3" id="KW-1185">Reference proteome</keyword>
<dbReference type="AlphaFoldDB" id="A0AAU9EDE1"/>